<feature type="domain" description="SCP" evidence="1">
    <location>
        <begin position="395"/>
        <end position="437"/>
    </location>
</feature>
<dbReference type="PANTHER" id="PTHR31157:SF1">
    <property type="entry name" value="SCP DOMAIN-CONTAINING PROTEIN"/>
    <property type="match status" value="1"/>
</dbReference>
<dbReference type="Proteomes" id="UP000178367">
    <property type="component" value="Unassembled WGS sequence"/>
</dbReference>
<dbReference type="EMBL" id="MFGB01000016">
    <property type="protein sequence ID" value="OGF26272.1"/>
    <property type="molecule type" value="Genomic_DNA"/>
</dbReference>
<gene>
    <name evidence="2" type="ORF">A2227_03235</name>
</gene>
<dbReference type="AlphaFoldDB" id="A0A1F5SI10"/>
<reference evidence="2 3" key="1">
    <citation type="journal article" date="2016" name="Nat. Commun.">
        <title>Thousands of microbial genomes shed light on interconnected biogeochemical processes in an aquifer system.</title>
        <authorList>
            <person name="Anantharaman K."/>
            <person name="Brown C.T."/>
            <person name="Hug L.A."/>
            <person name="Sharon I."/>
            <person name="Castelle C.J."/>
            <person name="Probst A.J."/>
            <person name="Thomas B.C."/>
            <person name="Singh A."/>
            <person name="Wilkins M.J."/>
            <person name="Karaoz U."/>
            <person name="Brodie E.L."/>
            <person name="Williams K.H."/>
            <person name="Hubbard S.S."/>
            <person name="Banfield J.F."/>
        </authorList>
    </citation>
    <scope>NUCLEOTIDE SEQUENCE [LARGE SCALE GENOMIC DNA]</scope>
</reference>
<protein>
    <recommendedName>
        <fullName evidence="1">SCP domain-containing protein</fullName>
    </recommendedName>
</protein>
<proteinExistence type="predicted"/>
<dbReference type="InterPro" id="IPR014044">
    <property type="entry name" value="CAP_dom"/>
</dbReference>
<evidence type="ECO:0000313" key="3">
    <source>
        <dbReference type="Proteomes" id="UP000178367"/>
    </source>
</evidence>
<feature type="domain" description="SCP" evidence="1">
    <location>
        <begin position="240"/>
        <end position="274"/>
    </location>
</feature>
<evidence type="ECO:0000313" key="2">
    <source>
        <dbReference type="EMBL" id="OGF26272.1"/>
    </source>
</evidence>
<dbReference type="Pfam" id="PF00188">
    <property type="entry name" value="CAP"/>
    <property type="match status" value="2"/>
</dbReference>
<dbReference type="InterPro" id="IPR035940">
    <property type="entry name" value="CAP_sf"/>
</dbReference>
<dbReference type="SUPFAM" id="SSF55797">
    <property type="entry name" value="PR-1-like"/>
    <property type="match status" value="2"/>
</dbReference>
<dbReference type="CDD" id="cd05379">
    <property type="entry name" value="CAP_bacterial"/>
    <property type="match status" value="1"/>
</dbReference>
<name>A0A1F5SI10_9BACT</name>
<organism evidence="2 3">
    <name type="scientific">Candidatus Falkowbacteria bacterium RIFOXYA2_FULL_47_19</name>
    <dbReference type="NCBI Taxonomy" id="1797994"/>
    <lineage>
        <taxon>Bacteria</taxon>
        <taxon>Candidatus Falkowiibacteriota</taxon>
    </lineage>
</organism>
<comment type="caution">
    <text evidence="2">The sequence shown here is derived from an EMBL/GenBank/DDBJ whole genome shotgun (WGS) entry which is preliminary data.</text>
</comment>
<sequence length="481" mass="52827">MKKIIVFIILILLVWAFGSLSAADLLAEALAQAGLADKLSGRILLQVEENGEAWYVGPEDKMRYFLGRPADAFALMREQGIGITDANLNRIPVGLMEACATETRQCPVPASPDTDNDSLPDDLEVALGTDTMKADTDGDGFDDKHELANGFNYLGSGVMPVNLDFTGRQKGKIFLAVERNGEAWYVNPADGKRYFLGRPADAFALMRSLGLGITNGDLDKILAGTPGFLLSEGERDIHESVNRERTDNGLPALRWNDELAAVAREHSMNLARENEAFTAFGVACDYPLIHHEGLEFGIYNSERLGNRGVHYFSQTAENIALLSGATYKVVYWEGDPVGVELAACQKKREDWDAAFKSAVDAGRDNEEKLAIVRAELLRRAAAFESETAIKASEVNWRAEDIIVSEMTKGWMESPGHRANILNGDYDEAGVGLAYVNGFFIATQVFIKRADCGFKNGPCCEKPGYYPYCYVPLECRDSICGE</sequence>
<dbReference type="STRING" id="1797994.A2227_03235"/>
<dbReference type="PANTHER" id="PTHR31157">
    <property type="entry name" value="SCP DOMAIN-CONTAINING PROTEIN"/>
    <property type="match status" value="1"/>
</dbReference>
<dbReference type="Gene3D" id="3.40.33.10">
    <property type="entry name" value="CAP"/>
    <property type="match status" value="1"/>
</dbReference>
<accession>A0A1F5SI10</accession>
<evidence type="ECO:0000259" key="1">
    <source>
        <dbReference type="Pfam" id="PF00188"/>
    </source>
</evidence>